<feature type="region of interest" description="Disordered" evidence="18">
    <location>
        <begin position="526"/>
        <end position="550"/>
    </location>
</feature>
<evidence type="ECO:0000256" key="3">
    <source>
        <dbReference type="ARBA" id="ARBA00012261"/>
    </source>
</evidence>
<accession>A0ABN8IY92</accession>
<evidence type="ECO:0000256" key="9">
    <source>
        <dbReference type="ARBA" id="ARBA00022991"/>
    </source>
</evidence>
<feature type="transmembrane region" description="Helical" evidence="19">
    <location>
        <begin position="207"/>
        <end position="230"/>
    </location>
</feature>
<dbReference type="CDD" id="cd08646">
    <property type="entry name" value="FMT_core_Met-tRNA-FMT_N"/>
    <property type="match status" value="1"/>
</dbReference>
<keyword evidence="16" id="KW-0844">Vision</keyword>
<dbReference type="Gene3D" id="3.40.50.12230">
    <property type="match status" value="1"/>
</dbReference>
<dbReference type="InterPro" id="IPR027430">
    <property type="entry name" value="Retinal_BS"/>
</dbReference>
<feature type="transmembrane region" description="Helical" evidence="19">
    <location>
        <begin position="394"/>
        <end position="421"/>
    </location>
</feature>
<feature type="non-terminal residue" evidence="22">
    <location>
        <position position="771"/>
    </location>
</feature>
<keyword evidence="11 19" id="KW-0472">Membrane</keyword>
<evidence type="ECO:0000256" key="1">
    <source>
        <dbReference type="ARBA" id="ARBA00004141"/>
    </source>
</evidence>
<dbReference type="PANTHER" id="PTHR24240">
    <property type="entry name" value="OPSIN"/>
    <property type="match status" value="1"/>
</dbReference>
<keyword evidence="10 17" id="KW-0297">G-protein coupled receptor</keyword>
<dbReference type="Pfam" id="PF00001">
    <property type="entry name" value="7tm_1"/>
    <property type="match status" value="1"/>
</dbReference>
<evidence type="ECO:0000313" key="23">
    <source>
        <dbReference type="Proteomes" id="UP000837857"/>
    </source>
</evidence>
<evidence type="ECO:0000313" key="22">
    <source>
        <dbReference type="EMBL" id="CAH2071192.1"/>
    </source>
</evidence>
<evidence type="ECO:0000256" key="6">
    <source>
        <dbReference type="ARBA" id="ARBA00022692"/>
    </source>
</evidence>
<dbReference type="Gene3D" id="1.20.1070.10">
    <property type="entry name" value="Rhodopsin 7-helix transmembrane proteins"/>
    <property type="match status" value="1"/>
</dbReference>
<dbReference type="InterPro" id="IPR041711">
    <property type="entry name" value="Met-tRNA-FMT_N"/>
</dbReference>
<proteinExistence type="inferred from homology"/>
<name>A0ABN8IY92_9NEOP</name>
<dbReference type="PROSITE" id="PS00238">
    <property type="entry name" value="OPSIN"/>
    <property type="match status" value="1"/>
</dbReference>
<evidence type="ECO:0000256" key="12">
    <source>
        <dbReference type="ARBA" id="ARBA00023157"/>
    </source>
</evidence>
<evidence type="ECO:0000256" key="7">
    <source>
        <dbReference type="ARBA" id="ARBA00022925"/>
    </source>
</evidence>
<dbReference type="InterPro" id="IPR050125">
    <property type="entry name" value="GPCR_opsins"/>
</dbReference>
<feature type="transmembrane region" description="Helical" evidence="19">
    <location>
        <begin position="170"/>
        <end position="195"/>
    </location>
</feature>
<comment type="subcellular location">
    <subcellularLocation>
        <location evidence="1">Membrane</location>
        <topology evidence="1">Multi-pass membrane protein</topology>
    </subcellularLocation>
</comment>
<dbReference type="InterPro" id="IPR002376">
    <property type="entry name" value="Formyl_transf_N"/>
</dbReference>
<feature type="signal peptide" evidence="20">
    <location>
        <begin position="1"/>
        <end position="18"/>
    </location>
</feature>
<evidence type="ECO:0000256" key="8">
    <source>
        <dbReference type="ARBA" id="ARBA00022989"/>
    </source>
</evidence>
<dbReference type="SUPFAM" id="SSF53328">
    <property type="entry name" value="Formyltransferase"/>
    <property type="match status" value="1"/>
</dbReference>
<evidence type="ECO:0000256" key="5">
    <source>
        <dbReference type="ARBA" id="ARBA00022606"/>
    </source>
</evidence>
<evidence type="ECO:0000256" key="4">
    <source>
        <dbReference type="ARBA" id="ARBA00022543"/>
    </source>
</evidence>
<keyword evidence="6 17" id="KW-0812">Transmembrane</keyword>
<dbReference type="SMART" id="SM01381">
    <property type="entry name" value="7TM_GPCR_Srsx"/>
    <property type="match status" value="1"/>
</dbReference>
<feature type="transmembrane region" description="Helical" evidence="19">
    <location>
        <begin position="334"/>
        <end position="356"/>
    </location>
</feature>
<evidence type="ECO:0000256" key="16">
    <source>
        <dbReference type="ARBA" id="ARBA00023305"/>
    </source>
</evidence>
<dbReference type="Pfam" id="PF00551">
    <property type="entry name" value="Formyl_trans_N"/>
    <property type="match status" value="1"/>
</dbReference>
<evidence type="ECO:0000256" key="13">
    <source>
        <dbReference type="ARBA" id="ARBA00023170"/>
    </source>
</evidence>
<dbReference type="PRINTS" id="PR00237">
    <property type="entry name" value="GPCRRHODOPSN"/>
</dbReference>
<evidence type="ECO:0000256" key="11">
    <source>
        <dbReference type="ARBA" id="ARBA00023136"/>
    </source>
</evidence>
<keyword evidence="20" id="KW-0732">Signal</keyword>
<evidence type="ECO:0000256" key="10">
    <source>
        <dbReference type="ARBA" id="ARBA00023040"/>
    </source>
</evidence>
<evidence type="ECO:0000256" key="18">
    <source>
        <dbReference type="SAM" id="MobiDB-lite"/>
    </source>
</evidence>
<feature type="compositionally biased region" description="Polar residues" evidence="18">
    <location>
        <begin position="537"/>
        <end position="546"/>
    </location>
</feature>
<evidence type="ECO:0000256" key="20">
    <source>
        <dbReference type="SAM" id="SignalP"/>
    </source>
</evidence>
<dbReference type="InterPro" id="IPR017452">
    <property type="entry name" value="GPCR_Rhodpsn_7TM"/>
</dbReference>
<dbReference type="EC" id="2.1.2.9" evidence="3"/>
<feature type="transmembrane region" description="Helical" evidence="19">
    <location>
        <begin position="242"/>
        <end position="264"/>
    </location>
</feature>
<feature type="chain" id="PRO_5045705677" description="methionyl-tRNA formyltransferase" evidence="20">
    <location>
        <begin position="19"/>
        <end position="771"/>
    </location>
</feature>
<keyword evidence="7" id="KW-0681">Retinal protein</keyword>
<keyword evidence="15 17" id="KW-0807">Transducer</keyword>
<keyword evidence="23" id="KW-1185">Reference proteome</keyword>
<reference evidence="22" key="1">
    <citation type="submission" date="2022-03" db="EMBL/GenBank/DDBJ databases">
        <authorList>
            <person name="Martin H S."/>
        </authorList>
    </citation>
    <scope>NUCLEOTIDE SEQUENCE</scope>
</reference>
<keyword evidence="13 17" id="KW-0675">Receptor</keyword>
<organism evidence="22 23">
    <name type="scientific">Iphiclides podalirius</name>
    <name type="common">scarce swallowtail</name>
    <dbReference type="NCBI Taxonomy" id="110791"/>
    <lineage>
        <taxon>Eukaryota</taxon>
        <taxon>Metazoa</taxon>
        <taxon>Ecdysozoa</taxon>
        <taxon>Arthropoda</taxon>
        <taxon>Hexapoda</taxon>
        <taxon>Insecta</taxon>
        <taxon>Pterygota</taxon>
        <taxon>Neoptera</taxon>
        <taxon>Endopterygota</taxon>
        <taxon>Lepidoptera</taxon>
        <taxon>Glossata</taxon>
        <taxon>Ditrysia</taxon>
        <taxon>Papilionoidea</taxon>
        <taxon>Papilionidae</taxon>
        <taxon>Papilioninae</taxon>
        <taxon>Iphiclides</taxon>
    </lineage>
</organism>
<dbReference type="PROSITE" id="PS00237">
    <property type="entry name" value="G_PROTEIN_RECEP_F1_1"/>
    <property type="match status" value="1"/>
</dbReference>
<protein>
    <recommendedName>
        <fullName evidence="3">methionyl-tRNA formyltransferase</fullName>
        <ecNumber evidence="3">2.1.2.9</ecNumber>
    </recommendedName>
</protein>
<dbReference type="PROSITE" id="PS50262">
    <property type="entry name" value="G_PROTEIN_RECEP_F1_2"/>
    <property type="match status" value="1"/>
</dbReference>
<keyword evidence="14" id="KW-0325">Glycoprotein</keyword>
<evidence type="ECO:0000256" key="19">
    <source>
        <dbReference type="SAM" id="Phobius"/>
    </source>
</evidence>
<dbReference type="Proteomes" id="UP000837857">
    <property type="component" value="Chromosome 6"/>
</dbReference>
<feature type="transmembrane region" description="Helical" evidence="19">
    <location>
        <begin position="433"/>
        <end position="453"/>
    </location>
</feature>
<keyword evidence="5" id="KW-0716">Sensory transduction</keyword>
<dbReference type="EMBL" id="OW152818">
    <property type="protein sequence ID" value="CAH2071192.1"/>
    <property type="molecule type" value="Genomic_DNA"/>
</dbReference>
<evidence type="ECO:0000259" key="21">
    <source>
        <dbReference type="PROSITE" id="PS50262"/>
    </source>
</evidence>
<dbReference type="InterPro" id="IPR001760">
    <property type="entry name" value="Opsin"/>
</dbReference>
<feature type="domain" description="G-protein coupled receptors family 1 profile" evidence="21">
    <location>
        <begin position="186"/>
        <end position="450"/>
    </location>
</feature>
<dbReference type="InterPro" id="IPR036477">
    <property type="entry name" value="Formyl_transf_N_sf"/>
</dbReference>
<evidence type="ECO:0000256" key="17">
    <source>
        <dbReference type="RuleBase" id="RU000688"/>
    </source>
</evidence>
<comment type="similarity">
    <text evidence="2 17">Belongs to the G-protein coupled receptor 1 family.</text>
</comment>
<dbReference type="SUPFAM" id="SSF81321">
    <property type="entry name" value="Family A G protein-coupled receptor-like"/>
    <property type="match status" value="1"/>
</dbReference>
<evidence type="ECO:0000256" key="15">
    <source>
        <dbReference type="ARBA" id="ARBA00023224"/>
    </source>
</evidence>
<gene>
    <name evidence="22" type="ORF">IPOD504_LOCUS15023</name>
</gene>
<evidence type="ECO:0000256" key="14">
    <source>
        <dbReference type="ARBA" id="ARBA00023180"/>
    </source>
</evidence>
<feature type="transmembrane region" description="Helical" evidence="19">
    <location>
        <begin position="285"/>
        <end position="305"/>
    </location>
</feature>
<evidence type="ECO:0000256" key="2">
    <source>
        <dbReference type="ARBA" id="ARBA00010663"/>
    </source>
</evidence>
<keyword evidence="4" id="KW-0600">Photoreceptor protein</keyword>
<keyword evidence="8 19" id="KW-1133">Transmembrane helix</keyword>
<dbReference type="InterPro" id="IPR000276">
    <property type="entry name" value="GPCR_Rhodpsn"/>
</dbReference>
<keyword evidence="9" id="KW-0157">Chromophore</keyword>
<sequence>MSLVLKVALIIIPMIVRCVNVNTLHRFKDGKELSDAYDANITTRVVFNESVYSKPFNRHSDFLWRCLDKLKRWKKRRRIKEVIALMMREGLHNLRWKRSFDEPNDTHIFELSNKLNIATNNVKSSSLVARFKERWPVQLWKQYGLFNEEYLLIINPHWLQFSPPPPVIHYTLGGIYIIILAVGCSGNMMVLYMYYRCRTLRTPGNILVANLALSDFIMLAKTPIFIFNSFNLGPALGKTGCVLYGFLGGLTGTTSIATLSAIALDRYWAVVRPLEPLRALTAIRARLLAVGAWLYAVIFSAIPALDIGYGQYVPEGYLTSCSFDYLTEEMGPRYFIFTFFCAAWLVPFCTISYCYSSILQVVMGKRNMSTNNQERSLSSRHVKEQAKRKAEIKLAFLVIVVIALFFISWTPYAIVALLGIFGKKNLITPTASMIPALFCKTAACINPFIYIITHPKFRKELQKMLYRDKSKRMSGTLRTTGYYTESSRAHRPSKDLSDMDVEIVEMKDIPFQSGFSRKASSNLETISSRVSEREGSQRSTSLNSFEESAISPPSWYTKPQFTKKRSFQRRSSKRMNNIALSSLRKVNEFRKKEKIINRLDLVTANNSKTKSAIEKYAYSENINTLKWPLQNLHVGEYDIGLIVAFGHMITDNILKKFPLGMINVHPSLLPRWRGAAPIIYTLLYGDQITGVSLMKIKADVFDVGEIISQEKVLISKDIKLPELTEQLSEIGATMLVECLRNLPQSIEYAQPQSNKGVTYGNVNSKSKHIKE</sequence>
<keyword evidence="12" id="KW-1015">Disulfide bond</keyword>
<dbReference type="PRINTS" id="PR00577">
    <property type="entry name" value="OPSINRH3RH4"/>
</dbReference>